<dbReference type="PANTHER" id="PTHR30093">
    <property type="entry name" value="GENERAL SECRETION PATHWAY PROTEIN G"/>
    <property type="match status" value="1"/>
</dbReference>
<evidence type="ECO:0000256" key="5">
    <source>
        <dbReference type="ARBA" id="ARBA00022481"/>
    </source>
</evidence>
<evidence type="ECO:0000256" key="3">
    <source>
        <dbReference type="ARBA" id="ARBA00020042"/>
    </source>
</evidence>
<name>A0A4Q1URG6_9BRAD</name>
<feature type="transmembrane region" description="Helical" evidence="10">
    <location>
        <begin position="21"/>
        <end position="43"/>
    </location>
</feature>
<dbReference type="OrthoDB" id="9795612at2"/>
<dbReference type="InterPro" id="IPR012902">
    <property type="entry name" value="N_methyl_site"/>
</dbReference>
<keyword evidence="8 10" id="KW-1133">Transmembrane helix</keyword>
<keyword evidence="5" id="KW-0488">Methylation</keyword>
<evidence type="ECO:0000259" key="11">
    <source>
        <dbReference type="Pfam" id="PF08334"/>
    </source>
</evidence>
<keyword evidence="7 10" id="KW-0812">Transmembrane</keyword>
<dbReference type="Pfam" id="PF08334">
    <property type="entry name" value="T2SSG"/>
    <property type="match status" value="1"/>
</dbReference>
<proteinExistence type="inferred from homology"/>
<dbReference type="PROSITE" id="PS00409">
    <property type="entry name" value="PROKAR_NTER_METHYL"/>
    <property type="match status" value="1"/>
</dbReference>
<accession>A0A4Q1URG6</accession>
<keyword evidence="9 10" id="KW-0472">Membrane</keyword>
<dbReference type="Gene3D" id="3.30.700.10">
    <property type="entry name" value="Glycoprotein, Type 4 Pilin"/>
    <property type="match status" value="1"/>
</dbReference>
<dbReference type="GO" id="GO:0015628">
    <property type="term" value="P:protein secretion by the type II secretion system"/>
    <property type="evidence" value="ECO:0007669"/>
    <property type="project" value="InterPro"/>
</dbReference>
<dbReference type="InterPro" id="IPR010054">
    <property type="entry name" value="Type2_sec_GspG"/>
</dbReference>
<keyword evidence="4" id="KW-1003">Cell membrane</keyword>
<dbReference type="EMBL" id="MZXW01000050">
    <property type="protein sequence ID" value="RXT36750.1"/>
    <property type="molecule type" value="Genomic_DNA"/>
</dbReference>
<dbReference type="PRINTS" id="PR00813">
    <property type="entry name" value="BCTERIALGSPG"/>
</dbReference>
<dbReference type="GO" id="GO:0005886">
    <property type="term" value="C:plasma membrane"/>
    <property type="evidence" value="ECO:0007669"/>
    <property type="project" value="UniProtKB-SubCell"/>
</dbReference>
<dbReference type="AlphaFoldDB" id="A0A4Q1URG6"/>
<dbReference type="Pfam" id="PF07963">
    <property type="entry name" value="N_methyl"/>
    <property type="match status" value="1"/>
</dbReference>
<sequence length="149" mass="15945">MTKHPTRGRRAARRGEAGFTLVEMLVVITIIGMIMALVGPRVLNYLSESKAKAAKIQIESFSSALDLYYLDLGRYPTSNEGLAALTRNTNQAGWNGPYLRGGLVPNDPWGHIYVYRSPGASAPYDIISLGSDGQEGGSGTAADIVSGTR</sequence>
<dbReference type="InterPro" id="IPR013545">
    <property type="entry name" value="T2SS_protein-GspG_C"/>
</dbReference>
<dbReference type="PANTHER" id="PTHR30093:SF45">
    <property type="entry name" value="TYPE II SECRETION SYSTEM CORE PROTEIN G"/>
    <property type="match status" value="1"/>
</dbReference>
<comment type="similarity">
    <text evidence="2">Belongs to the GSP G family.</text>
</comment>
<organism evidence="12 13">
    <name type="scientific">Bradyrhizobium betae</name>
    <dbReference type="NCBI Taxonomy" id="244734"/>
    <lineage>
        <taxon>Bacteria</taxon>
        <taxon>Pseudomonadati</taxon>
        <taxon>Pseudomonadota</taxon>
        <taxon>Alphaproteobacteria</taxon>
        <taxon>Hyphomicrobiales</taxon>
        <taxon>Nitrobacteraceae</taxon>
        <taxon>Bradyrhizobium</taxon>
    </lineage>
</organism>
<dbReference type="GO" id="GO:0015627">
    <property type="term" value="C:type II protein secretion system complex"/>
    <property type="evidence" value="ECO:0007669"/>
    <property type="project" value="InterPro"/>
</dbReference>
<evidence type="ECO:0000256" key="6">
    <source>
        <dbReference type="ARBA" id="ARBA00022519"/>
    </source>
</evidence>
<evidence type="ECO:0000256" key="8">
    <source>
        <dbReference type="ARBA" id="ARBA00022989"/>
    </source>
</evidence>
<comment type="subcellular location">
    <subcellularLocation>
        <location evidence="1">Cell inner membrane</location>
        <topology evidence="1">Single-pass membrane protein</topology>
    </subcellularLocation>
</comment>
<dbReference type="NCBIfam" id="TIGR02532">
    <property type="entry name" value="IV_pilin_GFxxxE"/>
    <property type="match status" value="1"/>
</dbReference>
<protein>
    <recommendedName>
        <fullName evidence="3">Type II secretion system core protein G</fullName>
    </recommendedName>
</protein>
<gene>
    <name evidence="12" type="ORF">B5V03_34540</name>
</gene>
<evidence type="ECO:0000256" key="1">
    <source>
        <dbReference type="ARBA" id="ARBA00004377"/>
    </source>
</evidence>
<reference evidence="12 13" key="1">
    <citation type="submission" date="2017-03" db="EMBL/GenBank/DDBJ databases">
        <authorList>
            <person name="Safronova V.I."/>
            <person name="Sazanova A.L."/>
            <person name="Chirak E.R."/>
        </authorList>
    </citation>
    <scope>NUCLEOTIDE SEQUENCE [LARGE SCALE GENOMIC DNA]</scope>
    <source>
        <strain evidence="12 13">Opo-243</strain>
    </source>
</reference>
<keyword evidence="13" id="KW-1185">Reference proteome</keyword>
<evidence type="ECO:0000313" key="12">
    <source>
        <dbReference type="EMBL" id="RXT36750.1"/>
    </source>
</evidence>
<dbReference type="SUPFAM" id="SSF54523">
    <property type="entry name" value="Pili subunits"/>
    <property type="match status" value="1"/>
</dbReference>
<feature type="domain" description="Type II secretion system protein GspG C-terminal" evidence="11">
    <location>
        <begin position="41"/>
        <end position="146"/>
    </location>
</feature>
<dbReference type="InterPro" id="IPR045584">
    <property type="entry name" value="Pilin-like"/>
</dbReference>
<dbReference type="NCBIfam" id="TIGR01710">
    <property type="entry name" value="typeII_sec_gspG"/>
    <property type="match status" value="1"/>
</dbReference>
<dbReference type="RefSeq" id="WP_129274893.1">
    <property type="nucleotide sequence ID" value="NZ_MZXW01000050.1"/>
</dbReference>
<comment type="caution">
    <text evidence="12">The sequence shown here is derived from an EMBL/GenBank/DDBJ whole genome shotgun (WGS) entry which is preliminary data.</text>
</comment>
<evidence type="ECO:0000256" key="4">
    <source>
        <dbReference type="ARBA" id="ARBA00022475"/>
    </source>
</evidence>
<evidence type="ECO:0000256" key="7">
    <source>
        <dbReference type="ARBA" id="ARBA00022692"/>
    </source>
</evidence>
<keyword evidence="6" id="KW-0997">Cell inner membrane</keyword>
<dbReference type="InterPro" id="IPR000983">
    <property type="entry name" value="Bac_GSPG_pilin"/>
</dbReference>
<dbReference type="Proteomes" id="UP000290819">
    <property type="component" value="Unassembled WGS sequence"/>
</dbReference>
<evidence type="ECO:0000256" key="10">
    <source>
        <dbReference type="SAM" id="Phobius"/>
    </source>
</evidence>
<evidence type="ECO:0000256" key="9">
    <source>
        <dbReference type="ARBA" id="ARBA00023136"/>
    </source>
</evidence>
<evidence type="ECO:0000313" key="13">
    <source>
        <dbReference type="Proteomes" id="UP000290819"/>
    </source>
</evidence>
<evidence type="ECO:0000256" key="2">
    <source>
        <dbReference type="ARBA" id="ARBA00009984"/>
    </source>
</evidence>